<keyword evidence="2" id="KW-1185">Reference proteome</keyword>
<reference evidence="1 2" key="1">
    <citation type="submission" date="2015-09" db="EMBL/GenBank/DDBJ databases">
        <title>Draft genome of a European isolate of the apple canker pathogen Neonectria ditissima.</title>
        <authorList>
            <person name="Gomez-Cortecero A."/>
            <person name="Harrison R.J."/>
            <person name="Armitage A.D."/>
        </authorList>
    </citation>
    <scope>NUCLEOTIDE SEQUENCE [LARGE SCALE GENOMIC DNA]</scope>
    <source>
        <strain evidence="1 2">R09/05</strain>
    </source>
</reference>
<dbReference type="Proteomes" id="UP000050424">
    <property type="component" value="Unassembled WGS sequence"/>
</dbReference>
<gene>
    <name evidence="1" type="ORF">AK830_g1985</name>
</gene>
<sequence length="100" mass="10950">MDAISTSDSGSTNCSRIPSYTSKPLAFTQVASYTTKIMFRVTISLDNMQIVGWLSINGAVDLLEKQMLERPGTPSLFAPLPDTVFDGIYDDEVGSRQRPS</sequence>
<evidence type="ECO:0000313" key="1">
    <source>
        <dbReference type="EMBL" id="KPM44490.1"/>
    </source>
</evidence>
<protein>
    <submittedName>
        <fullName evidence="1">Uncharacterized protein</fullName>
    </submittedName>
</protein>
<organism evidence="1 2">
    <name type="scientific">Neonectria ditissima</name>
    <dbReference type="NCBI Taxonomy" id="78410"/>
    <lineage>
        <taxon>Eukaryota</taxon>
        <taxon>Fungi</taxon>
        <taxon>Dikarya</taxon>
        <taxon>Ascomycota</taxon>
        <taxon>Pezizomycotina</taxon>
        <taxon>Sordariomycetes</taxon>
        <taxon>Hypocreomycetidae</taxon>
        <taxon>Hypocreales</taxon>
        <taxon>Nectriaceae</taxon>
        <taxon>Neonectria</taxon>
    </lineage>
</organism>
<proteinExistence type="predicted"/>
<dbReference type="EMBL" id="LKCW01000018">
    <property type="protein sequence ID" value="KPM44490.1"/>
    <property type="molecule type" value="Genomic_DNA"/>
</dbReference>
<comment type="caution">
    <text evidence="1">The sequence shown here is derived from an EMBL/GenBank/DDBJ whole genome shotgun (WGS) entry which is preliminary data.</text>
</comment>
<dbReference type="AlphaFoldDB" id="A0A0P7BXB8"/>
<accession>A0A0P7BXB8</accession>
<evidence type="ECO:0000313" key="2">
    <source>
        <dbReference type="Proteomes" id="UP000050424"/>
    </source>
</evidence>
<name>A0A0P7BXB8_9HYPO</name>